<dbReference type="AlphaFoldDB" id="A0A1R4ERY5"/>
<dbReference type="PANTHER" id="PTHR11085:SF4">
    <property type="entry name" value="NAD-DEPENDENT PROTEIN DEACYLASE"/>
    <property type="match status" value="1"/>
</dbReference>
<evidence type="ECO:0000313" key="6">
    <source>
        <dbReference type="EMBL" id="SJM46371.1"/>
    </source>
</evidence>
<comment type="subcellular location">
    <subcellularLocation>
        <location evidence="3">Cytoplasm</location>
    </subcellularLocation>
</comment>
<dbReference type="Gene3D" id="3.30.1600.10">
    <property type="entry name" value="SIR2/SIRT2 'Small Domain"/>
    <property type="match status" value="1"/>
</dbReference>
<proteinExistence type="inferred from homology"/>
<dbReference type="InterPro" id="IPR026591">
    <property type="entry name" value="Sirtuin_cat_small_dom_sf"/>
</dbReference>
<evidence type="ECO:0000256" key="3">
    <source>
        <dbReference type="HAMAP-Rule" id="MF_01121"/>
    </source>
</evidence>
<gene>
    <name evidence="3" type="primary">cobB</name>
    <name evidence="6" type="ORF">FM111_00445</name>
</gene>
<dbReference type="GO" id="GO:0070403">
    <property type="term" value="F:NAD+ binding"/>
    <property type="evidence" value="ECO:0007669"/>
    <property type="project" value="UniProtKB-UniRule"/>
</dbReference>
<dbReference type="Gene3D" id="3.40.50.1220">
    <property type="entry name" value="TPP-binding domain"/>
    <property type="match status" value="1"/>
</dbReference>
<evidence type="ECO:0000256" key="4">
    <source>
        <dbReference type="PROSITE-ProRule" id="PRU00236"/>
    </source>
</evidence>
<sequence length="233" mass="25314">MNLVILTGAGVSAESGVPTFRASDGLWEGHRVEAVATPEGFASDPALVQDFYNQRRRQLATVHPNAAHRALADLAARWTDDFLLVTQNVDDLHDRAHADTPPAPRFELIHMHGELKKARCTASGVVCDWHDDLEPAHASPHHPRGTLRPHIVWFGEIPLEMERIERALARCDLFVSIGTSGAVYPAAGFVQLARMTGARTVEINLEPTQGAGLFDEGVYGPATEAVPAFFGAL</sequence>
<dbReference type="CDD" id="cd01412">
    <property type="entry name" value="SIRT5_Af1_CobB"/>
    <property type="match status" value="1"/>
</dbReference>
<dbReference type="InterPro" id="IPR029035">
    <property type="entry name" value="DHS-like_NAD/FAD-binding_dom"/>
</dbReference>
<reference evidence="6 7" key="1">
    <citation type="submission" date="2017-02" db="EMBL/GenBank/DDBJ databases">
        <authorList>
            <person name="Peterson S.W."/>
        </authorList>
    </citation>
    <scope>NUCLEOTIDE SEQUENCE [LARGE SCALE GENOMIC DNA]</scope>
    <source>
        <strain evidence="6 7">3F5N</strain>
    </source>
</reference>
<evidence type="ECO:0000256" key="2">
    <source>
        <dbReference type="ARBA" id="ARBA00023027"/>
    </source>
</evidence>
<dbReference type="SUPFAM" id="SSF52467">
    <property type="entry name" value="DHS-like NAD/FAD-binding domain"/>
    <property type="match status" value="1"/>
</dbReference>
<organism evidence="6 7">
    <name type="scientific">Brevundimonas diminuta 3F5N</name>
    <dbReference type="NCBI Taxonomy" id="1255603"/>
    <lineage>
        <taxon>Bacteria</taxon>
        <taxon>Pseudomonadati</taxon>
        <taxon>Pseudomonadota</taxon>
        <taxon>Alphaproteobacteria</taxon>
        <taxon>Caulobacterales</taxon>
        <taxon>Caulobacteraceae</taxon>
        <taxon>Brevundimonas</taxon>
    </lineage>
</organism>
<evidence type="ECO:0000256" key="1">
    <source>
        <dbReference type="ARBA" id="ARBA00022679"/>
    </source>
</evidence>
<dbReference type="RefSeq" id="WP_087138780.1">
    <property type="nucleotide sequence ID" value="NZ_FUIE01000005.1"/>
</dbReference>
<comment type="catalytic activity">
    <reaction evidence="3">
        <text>N(6)-acetyl-L-lysyl-[protein] + NAD(+) + H2O = 2''-O-acetyl-ADP-D-ribose + nicotinamide + L-lysyl-[protein]</text>
        <dbReference type="Rhea" id="RHEA:43636"/>
        <dbReference type="Rhea" id="RHEA-COMP:9752"/>
        <dbReference type="Rhea" id="RHEA-COMP:10731"/>
        <dbReference type="ChEBI" id="CHEBI:15377"/>
        <dbReference type="ChEBI" id="CHEBI:17154"/>
        <dbReference type="ChEBI" id="CHEBI:29969"/>
        <dbReference type="ChEBI" id="CHEBI:57540"/>
        <dbReference type="ChEBI" id="CHEBI:61930"/>
        <dbReference type="ChEBI" id="CHEBI:83767"/>
        <dbReference type="EC" id="2.3.1.286"/>
    </reaction>
</comment>
<dbReference type="Pfam" id="PF02146">
    <property type="entry name" value="SIR2"/>
    <property type="match status" value="1"/>
</dbReference>
<dbReference type="HAMAP" id="MF_01121">
    <property type="entry name" value="Sirtuin_ClassIII"/>
    <property type="match status" value="1"/>
</dbReference>
<feature type="binding site" evidence="3">
    <location>
        <begin position="8"/>
        <end position="27"/>
    </location>
    <ligand>
        <name>NAD(+)</name>
        <dbReference type="ChEBI" id="CHEBI:57540"/>
    </ligand>
</feature>
<feature type="binding site" evidence="3">
    <location>
        <position position="55"/>
    </location>
    <ligand>
        <name>substrate</name>
    </ligand>
</feature>
<dbReference type="PROSITE" id="PS50305">
    <property type="entry name" value="SIRTUIN"/>
    <property type="match status" value="1"/>
</dbReference>
<feature type="binding site" evidence="3">
    <location>
        <begin position="87"/>
        <end position="90"/>
    </location>
    <ligand>
        <name>NAD(+)</name>
        <dbReference type="ChEBI" id="CHEBI:57540"/>
    </ligand>
</feature>
<dbReference type="EC" id="2.3.1.286" evidence="3"/>
<comment type="function">
    <text evidence="3">NAD-dependent lysine deacetylase and desuccinylase that specifically removes acetyl and succinyl groups on target proteins. Modulates the activities of several proteins which are inactive in their acylated form.</text>
</comment>
<dbReference type="GO" id="GO:0017136">
    <property type="term" value="F:histone deacetylase activity, NAD-dependent"/>
    <property type="evidence" value="ECO:0007669"/>
    <property type="project" value="TreeGrafter"/>
</dbReference>
<feature type="active site" description="Proton acceptor" evidence="3">
    <location>
        <position position="112"/>
    </location>
</feature>
<dbReference type="InterPro" id="IPR026590">
    <property type="entry name" value="Ssirtuin_cat_dom"/>
</dbReference>
<feature type="binding site" evidence="3">
    <location>
        <begin position="204"/>
        <end position="206"/>
    </location>
    <ligand>
        <name>NAD(+)</name>
        <dbReference type="ChEBI" id="CHEBI:57540"/>
    </ligand>
</feature>
<feature type="binding site" evidence="3">
    <location>
        <position position="222"/>
    </location>
    <ligand>
        <name>NAD(+)</name>
        <dbReference type="ChEBI" id="CHEBI:57540"/>
    </ligand>
</feature>
<dbReference type="PANTHER" id="PTHR11085">
    <property type="entry name" value="NAD-DEPENDENT PROTEIN DEACYLASE SIRTUIN-5, MITOCHONDRIAL-RELATED"/>
    <property type="match status" value="1"/>
</dbReference>
<feature type="domain" description="Deacetylase sirtuin-type" evidence="5">
    <location>
        <begin position="1"/>
        <end position="233"/>
    </location>
</feature>
<dbReference type="GO" id="GO:0005737">
    <property type="term" value="C:cytoplasm"/>
    <property type="evidence" value="ECO:0007669"/>
    <property type="project" value="UniProtKB-SubCell"/>
</dbReference>
<comment type="similarity">
    <text evidence="3">Belongs to the sirtuin family. Class III subfamily.</text>
</comment>
<dbReference type="EMBL" id="FUIE01000005">
    <property type="protein sequence ID" value="SJM46371.1"/>
    <property type="molecule type" value="Genomic_DNA"/>
</dbReference>
<dbReference type="GO" id="GO:0036054">
    <property type="term" value="F:protein-malonyllysine demalonylase activity"/>
    <property type="evidence" value="ECO:0007669"/>
    <property type="project" value="InterPro"/>
</dbReference>
<comment type="caution">
    <text evidence="3 4">Lacks conserved residue(s) required for the propagation of feature annotation.</text>
</comment>
<dbReference type="GO" id="GO:0036055">
    <property type="term" value="F:protein-succinyllysine desuccinylase activity"/>
    <property type="evidence" value="ECO:0007669"/>
    <property type="project" value="UniProtKB-UniRule"/>
</dbReference>
<evidence type="ECO:0000313" key="7">
    <source>
        <dbReference type="Proteomes" id="UP000195766"/>
    </source>
</evidence>
<comment type="domain">
    <text evidence="3">2 residues (Tyr-52 and Arg-55) present in a large hydrophobic pocket are probably involved in substrate specificity. They are important for desuccinylation activity, but dispensable for deacetylation activity.</text>
</comment>
<dbReference type="InterPro" id="IPR027546">
    <property type="entry name" value="Sirtuin_class_III"/>
</dbReference>
<name>A0A1R4ERY5_BREDI</name>
<evidence type="ECO:0000259" key="5">
    <source>
        <dbReference type="PROSITE" id="PS50305"/>
    </source>
</evidence>
<dbReference type="OrthoDB" id="9800582at2"/>
<dbReference type="InterPro" id="IPR050134">
    <property type="entry name" value="NAD-dep_sirtuin_deacylases"/>
</dbReference>
<protein>
    <recommendedName>
        <fullName evidence="3">NAD-dependent protein deacylase</fullName>
        <ecNumber evidence="3">2.3.1.286</ecNumber>
    </recommendedName>
    <alternativeName>
        <fullName evidence="3">Regulatory protein SIR2 homolog</fullName>
    </alternativeName>
</protein>
<keyword evidence="1" id="KW-0808">Transferase</keyword>
<keyword evidence="3" id="KW-0963">Cytoplasm</keyword>
<dbReference type="Proteomes" id="UP000195766">
    <property type="component" value="Unassembled WGS sequence"/>
</dbReference>
<keyword evidence="2 3" id="KW-0520">NAD</keyword>
<dbReference type="InterPro" id="IPR003000">
    <property type="entry name" value="Sirtuin"/>
</dbReference>
<comment type="catalytic activity">
    <reaction evidence="3">
        <text>N(6)-succinyl-L-lysyl-[protein] + NAD(+) + H2O = 2''-O-succinyl-ADP-D-ribose + nicotinamide + L-lysyl-[protein]</text>
        <dbReference type="Rhea" id="RHEA:47668"/>
        <dbReference type="Rhea" id="RHEA-COMP:9752"/>
        <dbReference type="Rhea" id="RHEA-COMP:11877"/>
        <dbReference type="ChEBI" id="CHEBI:15377"/>
        <dbReference type="ChEBI" id="CHEBI:17154"/>
        <dbReference type="ChEBI" id="CHEBI:29969"/>
        <dbReference type="ChEBI" id="CHEBI:57540"/>
        <dbReference type="ChEBI" id="CHEBI:87830"/>
        <dbReference type="ChEBI" id="CHEBI:87832"/>
    </reaction>
</comment>
<feature type="binding site" evidence="3">
    <location>
        <position position="52"/>
    </location>
    <ligand>
        <name>substrate</name>
    </ligand>
</feature>
<feature type="binding site" evidence="3">
    <location>
        <begin position="178"/>
        <end position="180"/>
    </location>
    <ligand>
        <name>NAD(+)</name>
        <dbReference type="ChEBI" id="CHEBI:57540"/>
    </ligand>
</feature>
<accession>A0A1R4ERY5</accession>